<dbReference type="PANTHER" id="PTHR40029:SF2">
    <property type="entry name" value="HEPTAPRENYLGLYCERYL PHOSPHATE SYNTHASE"/>
    <property type="match status" value="1"/>
</dbReference>
<comment type="similarity">
    <text evidence="10">Belongs to the GGGP/HepGP synthase family. Group I subfamily.</text>
</comment>
<dbReference type="NCBIfam" id="TIGR01768">
    <property type="entry name" value="GGGP-family"/>
    <property type="match status" value="1"/>
</dbReference>
<dbReference type="OrthoDB" id="2381757at2"/>
<proteinExistence type="inferred from homology"/>
<keyword evidence="1 10" id="KW-0444">Lipid biosynthesis</keyword>
<feature type="binding site" evidence="10">
    <location>
        <begin position="210"/>
        <end position="211"/>
    </location>
    <ligand>
        <name>sn-glycerol 1-phosphate</name>
        <dbReference type="ChEBI" id="CHEBI:57685"/>
    </ligand>
</feature>
<feature type="binding site" evidence="10">
    <location>
        <position position="190"/>
    </location>
    <ligand>
        <name>sn-glycerol 1-phosphate</name>
        <dbReference type="ChEBI" id="CHEBI:57685"/>
    </ligand>
</feature>
<dbReference type="GO" id="GO:0000287">
    <property type="term" value="F:magnesium ion binding"/>
    <property type="evidence" value="ECO:0007669"/>
    <property type="project" value="UniProtKB-UniRule"/>
</dbReference>
<dbReference type="Pfam" id="PF01884">
    <property type="entry name" value="PcrB"/>
    <property type="match status" value="1"/>
</dbReference>
<gene>
    <name evidence="10 11" type="primary">pcrB</name>
    <name evidence="11" type="ORF">CQU01_27390</name>
</gene>
<comment type="subunit">
    <text evidence="10">Homodimer.</text>
</comment>
<dbReference type="GO" id="GO:0120536">
    <property type="term" value="F:heptaprenylglyceryl phosphate synthase activity"/>
    <property type="evidence" value="ECO:0007669"/>
    <property type="project" value="UniProtKB-ARBA"/>
</dbReference>
<dbReference type="UniPathway" id="UPA00940"/>
<dbReference type="InterPro" id="IPR008205">
    <property type="entry name" value="GGGP_HepGP_synthase"/>
</dbReference>
<dbReference type="CDD" id="cd02812">
    <property type="entry name" value="PcrB_like"/>
    <property type="match status" value="1"/>
</dbReference>
<keyword evidence="12" id="KW-1185">Reference proteome</keyword>
<dbReference type="EC" id="2.5.1.n9" evidence="9 10"/>
<dbReference type="FunFam" id="3.20.20.390:FF:000001">
    <property type="entry name" value="Heptaprenylglyceryl phosphate synthase"/>
    <property type="match status" value="1"/>
</dbReference>
<feature type="binding site" evidence="10">
    <location>
        <begin position="160"/>
        <end position="165"/>
    </location>
    <ligand>
        <name>sn-glycerol 1-phosphate</name>
        <dbReference type="ChEBI" id="CHEBI:57685"/>
    </ligand>
</feature>
<comment type="function">
    <text evidence="10">Prenyltransferase that catalyzes in vivo the transfer of the heptaprenyl moiety of heptaprenyl pyrophosphate (HepPP; 35 carbon atoms) to the C3 hydroxyl of sn-glycerol-1-phosphate (G1P), producing heptaprenylglyceryl phosphate (HepGP). This reaction is an ether-bond-formation step in the biosynthesis of archaea-type G1P-based membrane lipids found in Bacillales.</text>
</comment>
<feature type="binding site" evidence="10">
    <location>
        <position position="14"/>
    </location>
    <ligand>
        <name>sn-glycerol 1-phosphate</name>
        <dbReference type="ChEBI" id="CHEBI:57685"/>
    </ligand>
</feature>
<dbReference type="HAMAP" id="MF_00112">
    <property type="entry name" value="GGGP_HepGP_synthase"/>
    <property type="match status" value="1"/>
</dbReference>
<keyword evidence="3 10" id="KW-0479">Metal-binding</keyword>
<evidence type="ECO:0000256" key="10">
    <source>
        <dbReference type="HAMAP-Rule" id="MF_00112"/>
    </source>
</evidence>
<evidence type="ECO:0000256" key="3">
    <source>
        <dbReference type="ARBA" id="ARBA00022723"/>
    </source>
</evidence>
<dbReference type="EMBL" id="BJXW01000047">
    <property type="protein sequence ID" value="GEN32501.1"/>
    <property type="molecule type" value="Genomic_DNA"/>
</dbReference>
<keyword evidence="4 10" id="KW-0460">Magnesium</keyword>
<evidence type="ECO:0000256" key="9">
    <source>
        <dbReference type="ARBA" id="ARBA00066888"/>
    </source>
</evidence>
<dbReference type="GO" id="GO:0046474">
    <property type="term" value="P:glycerophospholipid biosynthetic process"/>
    <property type="evidence" value="ECO:0007669"/>
    <property type="project" value="UniProtKB-UniRule"/>
</dbReference>
<dbReference type="InterPro" id="IPR038597">
    <property type="entry name" value="GGGP/HepGP_synthase_sf"/>
</dbReference>
<evidence type="ECO:0000256" key="5">
    <source>
        <dbReference type="ARBA" id="ARBA00023098"/>
    </source>
</evidence>
<evidence type="ECO:0000256" key="1">
    <source>
        <dbReference type="ARBA" id="ARBA00022516"/>
    </source>
</evidence>
<comment type="caution">
    <text evidence="11">The sequence shown here is derived from an EMBL/GenBank/DDBJ whole genome shotgun (WGS) entry which is preliminary data.</text>
</comment>
<comment type="pathway">
    <text evidence="10">Membrane lipid metabolism; glycerophospholipid metabolism.</text>
</comment>
<dbReference type="InterPro" id="IPR039074">
    <property type="entry name" value="GGGP/HepGP_synthase_I"/>
</dbReference>
<evidence type="ECO:0000313" key="11">
    <source>
        <dbReference type="EMBL" id="GEN32501.1"/>
    </source>
</evidence>
<dbReference type="AlphaFoldDB" id="A0A511V352"/>
<organism evidence="11 12">
    <name type="scientific">Cerasibacillus quisquiliarum</name>
    <dbReference type="NCBI Taxonomy" id="227865"/>
    <lineage>
        <taxon>Bacteria</taxon>
        <taxon>Bacillati</taxon>
        <taxon>Bacillota</taxon>
        <taxon>Bacilli</taxon>
        <taxon>Bacillales</taxon>
        <taxon>Bacillaceae</taxon>
        <taxon>Cerasibacillus</taxon>
    </lineage>
</organism>
<keyword evidence="2 10" id="KW-0808">Transferase</keyword>
<name>A0A511V352_9BACI</name>
<evidence type="ECO:0000256" key="8">
    <source>
        <dbReference type="ARBA" id="ARBA00048318"/>
    </source>
</evidence>
<evidence type="ECO:0000256" key="6">
    <source>
        <dbReference type="ARBA" id="ARBA00023209"/>
    </source>
</evidence>
<dbReference type="RefSeq" id="WP_146938835.1">
    <property type="nucleotide sequence ID" value="NZ_BJXW01000047.1"/>
</dbReference>
<protein>
    <recommendedName>
        <fullName evidence="9 10">Heptaprenylglyceryl phosphate synthase</fullName>
        <shortName evidence="10">HepGP synthase</shortName>
        <ecNumber evidence="9 10">2.5.1.n9</ecNumber>
    </recommendedName>
    <alternativeName>
        <fullName evidence="10">Glycerol-1-phosphate heptaprenyltransferase</fullName>
    </alternativeName>
</protein>
<dbReference type="Proteomes" id="UP000321491">
    <property type="component" value="Unassembled WGS sequence"/>
</dbReference>
<evidence type="ECO:0000256" key="4">
    <source>
        <dbReference type="ARBA" id="ARBA00022842"/>
    </source>
</evidence>
<dbReference type="Gene3D" id="3.20.20.390">
    <property type="entry name" value="FMN-linked oxidoreductases"/>
    <property type="match status" value="1"/>
</dbReference>
<comment type="cofactor">
    <cofactor evidence="10">
        <name>Mg(2+)</name>
        <dbReference type="ChEBI" id="CHEBI:18420"/>
    </cofactor>
</comment>
<dbReference type="NCBIfam" id="NF003197">
    <property type="entry name" value="PRK04169.1-1"/>
    <property type="match status" value="1"/>
</dbReference>
<reference evidence="11 12" key="1">
    <citation type="submission" date="2019-07" db="EMBL/GenBank/DDBJ databases">
        <title>Whole genome shotgun sequence of Cerasibacillus quisquiliarum NBRC 102429.</title>
        <authorList>
            <person name="Hosoyama A."/>
            <person name="Uohara A."/>
            <person name="Ohji S."/>
            <person name="Ichikawa N."/>
        </authorList>
    </citation>
    <scope>NUCLEOTIDE SEQUENCE [LARGE SCALE GENOMIC DNA]</scope>
    <source>
        <strain evidence="11 12">NBRC 102429</strain>
    </source>
</reference>
<keyword evidence="7 10" id="KW-1208">Phospholipid metabolism</keyword>
<dbReference type="SUPFAM" id="SSF51395">
    <property type="entry name" value="FMN-linked oxidoreductases"/>
    <property type="match status" value="1"/>
</dbReference>
<accession>A0A511V352</accession>
<sequence length="231" mass="26608">MLHNSLKEWKHIFKLDPAKDISDELLDRVCESGTDAIIVGGTDDVTLDGVLDLLSRIRRYTVPCILEISNMESITPGFDYYFIPMVLNSKEKKWMMDIQHEAVKQYKEMMNWDEIFVEGYCILNEEAKAYKKANCQLPTEEDVLAYAYMAERMFHLPIFYVEYSGTYGDPKLVEKVKDELTDTMLFYGGGIENKTQAREMSQHADVIIVGNSLYTNPTEALETVRAVKNEK</sequence>
<dbReference type="PANTHER" id="PTHR40029">
    <property type="match status" value="1"/>
</dbReference>
<comment type="catalytic activity">
    <reaction evidence="8 10">
        <text>sn-glycerol 1-phosphate + all-trans-heptaprenyl diphosphate = 3-heptaprenyl-sn-glycero-1-phosphate + diphosphate</text>
        <dbReference type="Rhea" id="RHEA:33495"/>
        <dbReference type="ChEBI" id="CHEBI:33019"/>
        <dbReference type="ChEBI" id="CHEBI:57685"/>
        <dbReference type="ChEBI" id="CHEBI:58206"/>
        <dbReference type="ChEBI" id="CHEBI:64781"/>
        <dbReference type="EC" id="2.5.1.n9"/>
    </reaction>
</comment>
<feature type="binding site" evidence="10">
    <location>
        <position position="16"/>
    </location>
    <ligand>
        <name>Mg(2+)</name>
        <dbReference type="ChEBI" id="CHEBI:18420"/>
    </ligand>
</feature>
<dbReference type="NCBIfam" id="NF003199">
    <property type="entry name" value="PRK04169.1-3"/>
    <property type="match status" value="1"/>
</dbReference>
<evidence type="ECO:0000313" key="12">
    <source>
        <dbReference type="Proteomes" id="UP000321491"/>
    </source>
</evidence>
<keyword evidence="6 10" id="KW-0594">Phospholipid biosynthesis</keyword>
<evidence type="ECO:0000256" key="7">
    <source>
        <dbReference type="ARBA" id="ARBA00023264"/>
    </source>
</evidence>
<evidence type="ECO:0000256" key="2">
    <source>
        <dbReference type="ARBA" id="ARBA00022679"/>
    </source>
</evidence>
<keyword evidence="5 10" id="KW-0443">Lipid metabolism</keyword>
<feature type="binding site" evidence="10">
    <location>
        <position position="42"/>
    </location>
    <ligand>
        <name>Mg(2+)</name>
        <dbReference type="ChEBI" id="CHEBI:18420"/>
    </ligand>
</feature>
<comment type="caution">
    <text evidence="10">Lacks conserved residue(s) required for the propagation of feature annotation.</text>
</comment>